<accession>A0ABW4ZNG2</accession>
<dbReference type="PROSITE" id="PS01302">
    <property type="entry name" value="UPF0758"/>
    <property type="match status" value="1"/>
</dbReference>
<reference evidence="8" key="1">
    <citation type="journal article" date="2019" name="Int. J. Syst. Evol. Microbiol.">
        <title>The Global Catalogue of Microorganisms (GCM) 10K type strain sequencing project: providing services to taxonomists for standard genome sequencing and annotation.</title>
        <authorList>
            <consortium name="The Broad Institute Genomics Platform"/>
            <consortium name="The Broad Institute Genome Sequencing Center for Infectious Disease"/>
            <person name="Wu L."/>
            <person name="Ma J."/>
        </authorList>
    </citation>
    <scope>NUCLEOTIDE SEQUENCE [LARGE SCALE GENOMIC DNA]</scope>
    <source>
        <strain evidence="8">KCTC 42217</strain>
    </source>
</reference>
<keyword evidence="8" id="KW-1185">Reference proteome</keyword>
<dbReference type="PANTHER" id="PTHR30471:SF3">
    <property type="entry name" value="UPF0758 PROTEIN YEES-RELATED"/>
    <property type="match status" value="1"/>
</dbReference>
<keyword evidence="4" id="KW-0862">Zinc</keyword>
<dbReference type="PROSITE" id="PS50249">
    <property type="entry name" value="MPN"/>
    <property type="match status" value="1"/>
</dbReference>
<evidence type="ECO:0000256" key="5">
    <source>
        <dbReference type="ARBA" id="ARBA00023049"/>
    </source>
</evidence>
<dbReference type="Proteomes" id="UP001597387">
    <property type="component" value="Unassembled WGS sequence"/>
</dbReference>
<comment type="caution">
    <text evidence="7">The sequence shown here is derived from an EMBL/GenBank/DDBJ whole genome shotgun (WGS) entry which is preliminary data.</text>
</comment>
<sequence>MEKLQNQISLFQISEIEVIYRPKFKASERPRICCSKDIYEILYQNWDMNKMELQEQFKVILLNRGNKVLGIFEVSTGGMAGTIADPKLIFGTALKGCASSIILAHNHPSGNLKPSQADINLTRKIKNGGKLLDIAVLDHLIVTVEGFYSFADEGLV</sequence>
<dbReference type="CDD" id="cd08071">
    <property type="entry name" value="MPN_DUF2466"/>
    <property type="match status" value="1"/>
</dbReference>
<evidence type="ECO:0000313" key="8">
    <source>
        <dbReference type="Proteomes" id="UP001597387"/>
    </source>
</evidence>
<feature type="domain" description="MPN" evidence="6">
    <location>
        <begin position="31"/>
        <end position="156"/>
    </location>
</feature>
<dbReference type="InterPro" id="IPR025657">
    <property type="entry name" value="RadC_JAB"/>
</dbReference>
<protein>
    <submittedName>
        <fullName evidence="7">RadC family protein</fullName>
    </submittedName>
</protein>
<keyword evidence="3" id="KW-0378">Hydrolase</keyword>
<dbReference type="InterPro" id="IPR001405">
    <property type="entry name" value="UPF0758"/>
</dbReference>
<dbReference type="InterPro" id="IPR020891">
    <property type="entry name" value="UPF0758_CS"/>
</dbReference>
<dbReference type="PANTHER" id="PTHR30471">
    <property type="entry name" value="DNA REPAIR PROTEIN RADC"/>
    <property type="match status" value="1"/>
</dbReference>
<proteinExistence type="predicted"/>
<evidence type="ECO:0000256" key="2">
    <source>
        <dbReference type="ARBA" id="ARBA00022723"/>
    </source>
</evidence>
<gene>
    <name evidence="7" type="ORF">ACFSJU_11540</name>
</gene>
<name>A0ABW4ZNG2_9SPHI</name>
<keyword evidence="2" id="KW-0479">Metal-binding</keyword>
<dbReference type="Pfam" id="PF04002">
    <property type="entry name" value="RadC"/>
    <property type="match status" value="1"/>
</dbReference>
<dbReference type="InterPro" id="IPR037518">
    <property type="entry name" value="MPN"/>
</dbReference>
<organism evidence="7 8">
    <name type="scientific">Paradesertivirga mongoliensis</name>
    <dbReference type="NCBI Taxonomy" id="2100740"/>
    <lineage>
        <taxon>Bacteria</taxon>
        <taxon>Pseudomonadati</taxon>
        <taxon>Bacteroidota</taxon>
        <taxon>Sphingobacteriia</taxon>
        <taxon>Sphingobacteriales</taxon>
        <taxon>Sphingobacteriaceae</taxon>
        <taxon>Paradesertivirga</taxon>
    </lineage>
</organism>
<dbReference type="Gene3D" id="3.40.140.10">
    <property type="entry name" value="Cytidine Deaminase, domain 2"/>
    <property type="match status" value="1"/>
</dbReference>
<keyword evidence="1" id="KW-0645">Protease</keyword>
<evidence type="ECO:0000256" key="3">
    <source>
        <dbReference type="ARBA" id="ARBA00022801"/>
    </source>
</evidence>
<evidence type="ECO:0000259" key="6">
    <source>
        <dbReference type="PROSITE" id="PS50249"/>
    </source>
</evidence>
<dbReference type="RefSeq" id="WP_255902447.1">
    <property type="nucleotide sequence ID" value="NZ_JAFMZO010000003.1"/>
</dbReference>
<evidence type="ECO:0000256" key="1">
    <source>
        <dbReference type="ARBA" id="ARBA00022670"/>
    </source>
</evidence>
<evidence type="ECO:0000313" key="7">
    <source>
        <dbReference type="EMBL" id="MFD2163027.1"/>
    </source>
</evidence>
<keyword evidence="5" id="KW-0482">Metalloprotease</keyword>
<evidence type="ECO:0000256" key="4">
    <source>
        <dbReference type="ARBA" id="ARBA00022833"/>
    </source>
</evidence>
<dbReference type="EMBL" id="JBHUHZ010000001">
    <property type="protein sequence ID" value="MFD2163027.1"/>
    <property type="molecule type" value="Genomic_DNA"/>
</dbReference>